<feature type="domain" description="DUF3320" evidence="2">
    <location>
        <begin position="1597"/>
        <end position="1628"/>
    </location>
</feature>
<accession>A0A8B6X162</accession>
<evidence type="ECO:0000256" key="1">
    <source>
        <dbReference type="SAM" id="MobiDB-lite"/>
    </source>
</evidence>
<organism evidence="3 4">
    <name type="scientific">Derxia gummosa DSM 723</name>
    <dbReference type="NCBI Taxonomy" id="1121388"/>
    <lineage>
        <taxon>Bacteria</taxon>
        <taxon>Pseudomonadati</taxon>
        <taxon>Pseudomonadota</taxon>
        <taxon>Betaproteobacteria</taxon>
        <taxon>Burkholderiales</taxon>
        <taxon>Alcaligenaceae</taxon>
        <taxon>Derxia</taxon>
    </lineage>
</organism>
<dbReference type="Pfam" id="PF11784">
    <property type="entry name" value="DUF3320"/>
    <property type="match status" value="1"/>
</dbReference>
<feature type="compositionally biased region" description="Low complexity" evidence="1">
    <location>
        <begin position="1417"/>
        <end position="1436"/>
    </location>
</feature>
<feature type="compositionally biased region" description="Low complexity" evidence="1">
    <location>
        <begin position="17"/>
        <end position="31"/>
    </location>
</feature>
<evidence type="ECO:0000259" key="2">
    <source>
        <dbReference type="Pfam" id="PF11784"/>
    </source>
</evidence>
<dbReference type="Proteomes" id="UP000675920">
    <property type="component" value="Unplaced"/>
</dbReference>
<feature type="region of interest" description="Disordered" evidence="1">
    <location>
        <begin position="1412"/>
        <end position="1440"/>
    </location>
</feature>
<dbReference type="InterPro" id="IPR021754">
    <property type="entry name" value="DUF3320"/>
</dbReference>
<feature type="region of interest" description="Disordered" evidence="1">
    <location>
        <begin position="1"/>
        <end position="47"/>
    </location>
</feature>
<protein>
    <submittedName>
        <fullName evidence="4">DUF3320 domain-containing protein</fullName>
    </submittedName>
</protein>
<reference evidence="4" key="1">
    <citation type="submission" date="2025-08" db="UniProtKB">
        <authorList>
            <consortium name="RefSeq"/>
        </authorList>
    </citation>
    <scope>IDENTIFICATION</scope>
</reference>
<name>A0A8B6X162_9BURK</name>
<keyword evidence="3" id="KW-1185">Reference proteome</keyword>
<dbReference type="OrthoDB" id="9757917at2"/>
<evidence type="ECO:0000313" key="3">
    <source>
        <dbReference type="Proteomes" id="UP000675920"/>
    </source>
</evidence>
<dbReference type="RefSeq" id="WP_028310082.1">
    <property type="nucleotide sequence ID" value="NZ_AXWS01000007.1"/>
</dbReference>
<sequence>MTALPDLPAFRSATDLPSGHGDASGAAGAPDADPPADDDVPADAPGLAVAAPLPDAAGIGELVCPLPADADQRRAVLALARGRSFALLGDVGSGKRQTIANLVAQGLAGRRRMLVVGAAQASLDALGWKLAEAGIDQFVLPLHGRHGRAPTLHARLRAAWLGGVAGLPARHARDVEQHAALGAGFDALVARLHTPHACGLTLHEAIARVLAAPAAEPVDPAAVPVLACTAPDDIDAARLAGLRALAVRLGERAGRAGVGANAATPDDTLLDLIGHARWSVEWQLGLDQAAAALRAAIDTAANAVQDWRRAVDLPALGLDAATRRGLRLLAETLANPPAGIDARLALAPGAAVLCARLDAALALLDRHACCRAALPAPWTEPVMRAARAGLDLLAEEDRRLRGLGPVWPERTLDQLGQGADQLARWRELRARLSARYRPEVARLDLAALAAEWVRAGEAAWPMRGLRRKRVADQLRPWIEGDATPDTGADLALLAEIARLEPAIATLDRLRLPDGPWRGFDTDLAVLGASFVFQQRLAELHAGGDWNHDGLDCVADGRAGRDLAEQYRRVRELLQLRGAIADLDGYDNLGNLTGGLWAGRATDRPRLRAALALHALLAGVTNGLPLAPAWETGLTLEIRLAAPATSAEDDPLARLVAALRALAACERELAAPASFDAALPGIWQGGATDGARLAQAAEHLRALDRVCRDLGGGPARQDDVRRRLDGFFARIAADPAGGLVAIAPARVGHLVAEAALDGALDAFLACAGSAPDVHERLAAHGLPALLGLLQRLPAVAPRLPAWCDWREARAEALDAGLAPLVEALEAGRFAPDATAAVFEQAWLRGWVDAVIAADPLLRDFDANAHEAARRDYRALDDRLRLAARERVRVALRAETVLPGYDAVGSVVAQDLASVSGIAAQWLLIRREIERGLATADGLPTGAAPLEIAALLADAGEALLRLTPCLLATPDALDGALPASIVFDVVIADASDGLAPATLDALAGRARQFVLVGAATAGLPVIRLGSHHRSRDPALLAFSRARGRIGAQWLLPAPTGANDARQWHRLAPGLDADGVARAVARSLCTQLRLAAVAAEADAVTAVAFGGDAVVAPRRASFGAIATDAGLRAALDAALAAERAADPALDAFFADDQPEPLVVRDLADLARGDARDVIYLVARDPVPEEACDGLPGDMAVARLHLALTRARATLHVFAPAPGGMQMRATQVGERLVPALRNGEPEAGRAGTPDGAAGACGRTSGAELSAELRLLFDDLEWAAEAGALAATAAMSTATTAANGTVTDGLAVAVSAALSGRGWQVGQGSGQGDARCGVPLVVADPERPWSELAAVEYDMPGLDRLAAVDRELAREATLRDLGWDVLRVAVLDAWRDPVALGARLDDELRLLLSRRRRARGAMEMTPPRAAASVLPSAPAPGGKPASESKPAVPVIAAPVEETVAEPIAELIAEPEVASPVMTAGVTPARAATAVTVDPPSAAALDEGIALTDDSATEHALVDDTPMECGDIIGPFAAAPTASETGDPEASVPCARVVPSASESPEPEPEHVLGLRSVADPHGFRAVDRVSLALALGRAPAEVVDDDQQLRAMALHVVGREGPVREDVVARRIARACGQSDDGGSLLARIRVLLADRPVTFEGSRVFVWPGRGGIDRFRHPGDARPLDEIAHAELAALAREIDAAGANDPVAAVAAMARACGLDEPDAVARDRLELAWLARGHRPN</sequence>
<evidence type="ECO:0000313" key="4">
    <source>
        <dbReference type="RefSeq" id="WP_028310082.1"/>
    </source>
</evidence>
<proteinExistence type="predicted"/>